<dbReference type="PANTHER" id="PTHR47236:SF4">
    <property type="entry name" value="GENE 9195-RELATED"/>
    <property type="match status" value="1"/>
</dbReference>
<reference evidence="1 2" key="1">
    <citation type="submission" date="2024-05" db="EMBL/GenBank/DDBJ databases">
        <title>Genome sequencing and assembly of Indian major carp, Cirrhinus mrigala (Hamilton, 1822).</title>
        <authorList>
            <person name="Mohindra V."/>
            <person name="Chowdhury L.M."/>
            <person name="Lal K."/>
            <person name="Jena J.K."/>
        </authorList>
    </citation>
    <scope>NUCLEOTIDE SEQUENCE [LARGE SCALE GENOMIC DNA]</scope>
    <source>
        <strain evidence="1">CM1030</strain>
        <tissue evidence="1">Blood</tissue>
    </source>
</reference>
<dbReference type="EMBL" id="JAMKFB020000015">
    <property type="protein sequence ID" value="KAL0174393.1"/>
    <property type="molecule type" value="Genomic_DNA"/>
</dbReference>
<organism evidence="1 2">
    <name type="scientific">Cirrhinus mrigala</name>
    <name type="common">Mrigala</name>
    <dbReference type="NCBI Taxonomy" id="683832"/>
    <lineage>
        <taxon>Eukaryota</taxon>
        <taxon>Metazoa</taxon>
        <taxon>Chordata</taxon>
        <taxon>Craniata</taxon>
        <taxon>Vertebrata</taxon>
        <taxon>Euteleostomi</taxon>
        <taxon>Actinopterygii</taxon>
        <taxon>Neopterygii</taxon>
        <taxon>Teleostei</taxon>
        <taxon>Ostariophysi</taxon>
        <taxon>Cypriniformes</taxon>
        <taxon>Cyprinidae</taxon>
        <taxon>Labeoninae</taxon>
        <taxon>Labeonini</taxon>
        <taxon>Cirrhinus</taxon>
    </lineage>
</organism>
<protein>
    <recommendedName>
        <fullName evidence="3">MHC class II antigen</fullName>
    </recommendedName>
</protein>
<keyword evidence="2" id="KW-1185">Reference proteome</keyword>
<evidence type="ECO:0008006" key="3">
    <source>
        <dbReference type="Google" id="ProtNLM"/>
    </source>
</evidence>
<comment type="caution">
    <text evidence="1">The sequence shown here is derived from an EMBL/GenBank/DDBJ whole genome shotgun (WGS) entry which is preliminary data.</text>
</comment>
<sequence>PGTYVFLDNAVPDWSLIVVVSEQGSECSPTTAVFQPTTPAQLVRHGIVKQHSLNLLPDWELIT</sequence>
<dbReference type="PANTHER" id="PTHR47236">
    <property type="entry name" value="GENE, 32742-RELATED-RELATED"/>
    <property type="match status" value="1"/>
</dbReference>
<proteinExistence type="predicted"/>
<dbReference type="Proteomes" id="UP001529510">
    <property type="component" value="Unassembled WGS sequence"/>
</dbReference>
<evidence type="ECO:0000313" key="2">
    <source>
        <dbReference type="Proteomes" id="UP001529510"/>
    </source>
</evidence>
<evidence type="ECO:0000313" key="1">
    <source>
        <dbReference type="EMBL" id="KAL0174393.1"/>
    </source>
</evidence>
<feature type="non-terminal residue" evidence="1">
    <location>
        <position position="1"/>
    </location>
</feature>
<name>A0ABD0PM83_CIRMR</name>
<accession>A0ABD0PM83</accession>
<gene>
    <name evidence="1" type="ORF">M9458_030361</name>
</gene>
<dbReference type="AlphaFoldDB" id="A0ABD0PM83"/>
<feature type="non-terminal residue" evidence="1">
    <location>
        <position position="63"/>
    </location>
</feature>